<feature type="transmembrane region" description="Helical" evidence="1">
    <location>
        <begin position="155"/>
        <end position="175"/>
    </location>
</feature>
<name>A0ABS4YYP7_9MICC</name>
<dbReference type="RefSeq" id="WP_342591247.1">
    <property type="nucleotide sequence ID" value="NZ_JAGIOI010000001.1"/>
</dbReference>
<gene>
    <name evidence="2" type="ORF">JOF48_002725</name>
</gene>
<proteinExistence type="predicted"/>
<feature type="transmembrane region" description="Helical" evidence="1">
    <location>
        <begin position="39"/>
        <end position="61"/>
    </location>
</feature>
<keyword evidence="1" id="KW-0472">Membrane</keyword>
<keyword evidence="3" id="KW-1185">Reference proteome</keyword>
<reference evidence="2 3" key="1">
    <citation type="submission" date="2021-03" db="EMBL/GenBank/DDBJ databases">
        <title>Sequencing the genomes of 1000 actinobacteria strains.</title>
        <authorList>
            <person name="Klenk H.-P."/>
        </authorList>
    </citation>
    <scope>NUCLEOTIDE SEQUENCE [LARGE SCALE GENOMIC DNA]</scope>
    <source>
        <strain evidence="2 3">DSM 16005</strain>
    </source>
</reference>
<evidence type="ECO:0000313" key="2">
    <source>
        <dbReference type="EMBL" id="MBP2413926.1"/>
    </source>
</evidence>
<dbReference type="EMBL" id="JAGIOI010000001">
    <property type="protein sequence ID" value="MBP2413926.1"/>
    <property type="molecule type" value="Genomic_DNA"/>
</dbReference>
<keyword evidence="1" id="KW-0812">Transmembrane</keyword>
<sequence length="251" mass="27280">MSTTIDPPMNTAPYAGLPRGTGHRAWAVARMQLINKWTFLGIPAVILVASFALTLAIWAMIPDSATGPKYSGAGQAIMWYFFALGLQSLTLTFPFSQGLSVTRRNFFIGTVGLFMLVAAAVSGLYVFLGWVETATHGWGLNGQMFALQWIADRHWFIQLFFYFVVMMFLFLLGFWGATVYKRWQATGLLAAGIALGVLAVAGIGLATWQGWWSSVGAWIVSLTPLSIGLVVLGLCALLGVGAYLTLRRATP</sequence>
<feature type="transmembrane region" description="Helical" evidence="1">
    <location>
        <begin position="217"/>
        <end position="246"/>
    </location>
</feature>
<accession>A0ABS4YYP7</accession>
<evidence type="ECO:0000313" key="3">
    <source>
        <dbReference type="Proteomes" id="UP000711614"/>
    </source>
</evidence>
<feature type="transmembrane region" description="Helical" evidence="1">
    <location>
        <begin position="73"/>
        <end position="94"/>
    </location>
</feature>
<evidence type="ECO:0000256" key="1">
    <source>
        <dbReference type="SAM" id="Phobius"/>
    </source>
</evidence>
<keyword evidence="1" id="KW-1133">Transmembrane helix</keyword>
<protein>
    <submittedName>
        <fullName evidence="2">Magnesium-transporting ATPase (P-type)</fullName>
    </submittedName>
</protein>
<feature type="transmembrane region" description="Helical" evidence="1">
    <location>
        <begin position="187"/>
        <end position="211"/>
    </location>
</feature>
<feature type="transmembrane region" description="Helical" evidence="1">
    <location>
        <begin position="106"/>
        <end position="128"/>
    </location>
</feature>
<comment type="caution">
    <text evidence="2">The sequence shown here is derived from an EMBL/GenBank/DDBJ whole genome shotgun (WGS) entry which is preliminary data.</text>
</comment>
<dbReference type="Proteomes" id="UP000711614">
    <property type="component" value="Unassembled WGS sequence"/>
</dbReference>
<organism evidence="2 3">
    <name type="scientific">Arthrobacter stackebrandtii</name>
    <dbReference type="NCBI Taxonomy" id="272161"/>
    <lineage>
        <taxon>Bacteria</taxon>
        <taxon>Bacillati</taxon>
        <taxon>Actinomycetota</taxon>
        <taxon>Actinomycetes</taxon>
        <taxon>Micrococcales</taxon>
        <taxon>Micrococcaceae</taxon>
        <taxon>Arthrobacter</taxon>
    </lineage>
</organism>